<keyword evidence="1" id="KW-1133">Transmembrane helix</keyword>
<sequence length="306" mass="33594">MFCIQKWKCSWSLVAGIVSIMALVSVVHIFLFPVVPPFDYCRATRQVQNSYVPINGSIKGGKENVSFNQSIGRSRDKALKKPQQVLDLDVQFPAELHNTVVYRGAPWKVEIGRWLSSCNSNTTAVKIVEKIGSKTCKSGCSGQGICNRELGEGCAERLQLTCNFPGSKVHPYGRWVISICPAYCDTTRAMCFCGEGTKYPNRPVAEACGFKVNLPSDPGGPALTDWTKADLDNIFTTNGTKPGWCNVDPLEAYASKVHYKKECDCKYDGLRGRFCEVPVLSTCINQCSGKGHCRGGFCQAECSQAN</sequence>
<gene>
    <name evidence="2" type="ORF">ILEXP_LOCUS25748</name>
</gene>
<name>A0ABC8SRB9_9AQUA</name>
<feature type="transmembrane region" description="Helical" evidence="1">
    <location>
        <begin position="12"/>
        <end position="35"/>
    </location>
</feature>
<evidence type="ECO:0000313" key="2">
    <source>
        <dbReference type="EMBL" id="CAK9157197.1"/>
    </source>
</evidence>
<evidence type="ECO:0000313" key="3">
    <source>
        <dbReference type="Proteomes" id="UP001642360"/>
    </source>
</evidence>
<evidence type="ECO:0000256" key="1">
    <source>
        <dbReference type="SAM" id="Phobius"/>
    </source>
</evidence>
<proteinExistence type="predicted"/>
<accession>A0ABC8SRB9</accession>
<dbReference type="AlphaFoldDB" id="A0ABC8SRB9"/>
<organism evidence="2 3">
    <name type="scientific">Ilex paraguariensis</name>
    <name type="common">yerba mate</name>
    <dbReference type="NCBI Taxonomy" id="185542"/>
    <lineage>
        <taxon>Eukaryota</taxon>
        <taxon>Viridiplantae</taxon>
        <taxon>Streptophyta</taxon>
        <taxon>Embryophyta</taxon>
        <taxon>Tracheophyta</taxon>
        <taxon>Spermatophyta</taxon>
        <taxon>Magnoliopsida</taxon>
        <taxon>eudicotyledons</taxon>
        <taxon>Gunneridae</taxon>
        <taxon>Pentapetalae</taxon>
        <taxon>asterids</taxon>
        <taxon>campanulids</taxon>
        <taxon>Aquifoliales</taxon>
        <taxon>Aquifoliaceae</taxon>
        <taxon>Ilex</taxon>
    </lineage>
</organism>
<keyword evidence="1" id="KW-0472">Membrane</keyword>
<protein>
    <recommendedName>
        <fullName evidence="4">EGF-like domain-containing protein</fullName>
    </recommendedName>
</protein>
<comment type="caution">
    <text evidence="2">The sequence shown here is derived from an EMBL/GenBank/DDBJ whole genome shotgun (WGS) entry which is preliminary data.</text>
</comment>
<evidence type="ECO:0008006" key="4">
    <source>
        <dbReference type="Google" id="ProtNLM"/>
    </source>
</evidence>
<dbReference type="EMBL" id="CAUOFW020002959">
    <property type="protein sequence ID" value="CAK9157197.1"/>
    <property type="molecule type" value="Genomic_DNA"/>
</dbReference>
<keyword evidence="1" id="KW-0812">Transmembrane</keyword>
<keyword evidence="3" id="KW-1185">Reference proteome</keyword>
<dbReference type="Proteomes" id="UP001642360">
    <property type="component" value="Unassembled WGS sequence"/>
</dbReference>
<reference evidence="2 3" key="1">
    <citation type="submission" date="2024-02" db="EMBL/GenBank/DDBJ databases">
        <authorList>
            <person name="Vignale AGUSTIN F."/>
            <person name="Sosa J E."/>
            <person name="Modenutti C."/>
        </authorList>
    </citation>
    <scope>NUCLEOTIDE SEQUENCE [LARGE SCALE GENOMIC DNA]</scope>
</reference>